<dbReference type="Ensembl" id="ENSACIT00000027384.1">
    <property type="protein sequence ID" value="ENSACIP00000026687.1"/>
    <property type="gene ID" value="ENSACIG00000020666.1"/>
</dbReference>
<evidence type="ECO:0000313" key="2">
    <source>
        <dbReference type="Proteomes" id="UP000261340"/>
    </source>
</evidence>
<proteinExistence type="predicted"/>
<reference evidence="1" key="2">
    <citation type="submission" date="2025-09" db="UniProtKB">
        <authorList>
            <consortium name="Ensembl"/>
        </authorList>
    </citation>
    <scope>IDENTIFICATION</scope>
</reference>
<accession>A0A3Q0SV84</accession>
<reference evidence="1" key="1">
    <citation type="submission" date="2025-08" db="UniProtKB">
        <authorList>
            <consortium name="Ensembl"/>
        </authorList>
    </citation>
    <scope>IDENTIFICATION</scope>
</reference>
<name>A0A3Q0SV84_AMPCI</name>
<protein>
    <submittedName>
        <fullName evidence="1">Uncharacterized protein</fullName>
    </submittedName>
</protein>
<dbReference type="Proteomes" id="UP000261340">
    <property type="component" value="Unplaced"/>
</dbReference>
<sequence>MCCFSSAQSGEVQCSVAGPVGPQHPVQGLLERFEAGPGCAARERGNKETHVIALRRVTNSPENKVTD</sequence>
<organism evidence="1 2">
    <name type="scientific">Amphilophus citrinellus</name>
    <name type="common">Midas cichlid</name>
    <name type="synonym">Cichlasoma citrinellum</name>
    <dbReference type="NCBI Taxonomy" id="61819"/>
    <lineage>
        <taxon>Eukaryota</taxon>
        <taxon>Metazoa</taxon>
        <taxon>Chordata</taxon>
        <taxon>Craniata</taxon>
        <taxon>Vertebrata</taxon>
        <taxon>Euteleostomi</taxon>
        <taxon>Actinopterygii</taxon>
        <taxon>Neopterygii</taxon>
        <taxon>Teleostei</taxon>
        <taxon>Neoteleostei</taxon>
        <taxon>Acanthomorphata</taxon>
        <taxon>Ovalentaria</taxon>
        <taxon>Cichlomorphae</taxon>
        <taxon>Cichliformes</taxon>
        <taxon>Cichlidae</taxon>
        <taxon>New World cichlids</taxon>
        <taxon>Cichlasomatinae</taxon>
        <taxon>Heroini</taxon>
        <taxon>Amphilophus</taxon>
    </lineage>
</organism>
<keyword evidence="2" id="KW-1185">Reference proteome</keyword>
<dbReference type="AlphaFoldDB" id="A0A3Q0SV84"/>
<evidence type="ECO:0000313" key="1">
    <source>
        <dbReference type="Ensembl" id="ENSACIP00000026687.1"/>
    </source>
</evidence>
<dbReference type="STRING" id="61819.ENSACIP00000026687"/>
<dbReference type="GeneTree" id="ENSGT00940000177829"/>
<dbReference type="OMA" id="ENMVTHK"/>